<proteinExistence type="predicted"/>
<evidence type="ECO:0000313" key="3">
    <source>
        <dbReference type="Proteomes" id="UP000815677"/>
    </source>
</evidence>
<dbReference type="Proteomes" id="UP000815677">
    <property type="component" value="Unassembled WGS sequence"/>
</dbReference>
<feature type="region of interest" description="Disordered" evidence="1">
    <location>
        <begin position="1"/>
        <end position="59"/>
    </location>
</feature>
<evidence type="ECO:0000313" key="2">
    <source>
        <dbReference type="EMBL" id="GAT45984.1"/>
    </source>
</evidence>
<protein>
    <submittedName>
        <fullName evidence="2">Uncharacterized protein</fullName>
    </submittedName>
</protein>
<gene>
    <name evidence="2" type="ORF">MCHLO_03532</name>
</gene>
<feature type="region of interest" description="Disordered" evidence="1">
    <location>
        <begin position="78"/>
        <end position="115"/>
    </location>
</feature>
<accession>A0ABQ0L6D9</accession>
<keyword evidence="3" id="KW-1185">Reference proteome</keyword>
<sequence length="374" mass="39864">MADLEPPSPLPASSESTLVMTPPPLELANTPKLGLDAHDHGPLQPHISNLPRRKPRPLLRMPMKPVRQRAQGVMECPPTLRVTVPGGAQGDNSDSDSDSESDSAKSRRSQFAMSPISIPTLPHVFGVGSPHQRHRFVGPGGFNSPNSGLVAQARPQTPPASTPTAIAKKKSPIQHLPVGRHPEHGGVVSVVLSVAERGDDDAGAFPDVDNDHLDAIVRIAPSCQAQDSGPASQTADPKCLRIESTCAPRDDGVSVLDAAQLRAVCSFVDALDVERPPRIKVAVPSWEYAVDAFSVGLCVYSRLAQLEDRDAAAALEMSEEADPGAGDVHRLVWRWQDRDDCDAEGLATGWCGLLSREGLDLISRALLPLAEDSV</sequence>
<organism evidence="2 3">
    <name type="scientific">Mycena chlorophos</name>
    <name type="common">Agaric fungus</name>
    <name type="synonym">Agaricus chlorophos</name>
    <dbReference type="NCBI Taxonomy" id="658473"/>
    <lineage>
        <taxon>Eukaryota</taxon>
        <taxon>Fungi</taxon>
        <taxon>Dikarya</taxon>
        <taxon>Basidiomycota</taxon>
        <taxon>Agaricomycotina</taxon>
        <taxon>Agaricomycetes</taxon>
        <taxon>Agaricomycetidae</taxon>
        <taxon>Agaricales</taxon>
        <taxon>Marasmiineae</taxon>
        <taxon>Mycenaceae</taxon>
        <taxon>Mycena</taxon>
    </lineage>
</organism>
<reference evidence="2" key="1">
    <citation type="submission" date="2014-09" db="EMBL/GenBank/DDBJ databases">
        <title>Genome sequence of the luminous mushroom Mycena chlorophos for searching fungal bioluminescence genes.</title>
        <authorList>
            <person name="Tanaka Y."/>
            <person name="Kasuga D."/>
            <person name="Oba Y."/>
            <person name="Hase S."/>
            <person name="Sato K."/>
            <person name="Oba Y."/>
            <person name="Sakakibara Y."/>
        </authorList>
    </citation>
    <scope>NUCLEOTIDE SEQUENCE</scope>
</reference>
<name>A0ABQ0L6D9_MYCCL</name>
<dbReference type="EMBL" id="DF842035">
    <property type="protein sequence ID" value="GAT45984.1"/>
    <property type="molecule type" value="Genomic_DNA"/>
</dbReference>
<evidence type="ECO:0000256" key="1">
    <source>
        <dbReference type="SAM" id="MobiDB-lite"/>
    </source>
</evidence>
<feature type="compositionally biased region" description="Pro residues" evidence="1">
    <location>
        <begin position="1"/>
        <end position="10"/>
    </location>
</feature>